<evidence type="ECO:0000256" key="2">
    <source>
        <dbReference type="ARBA" id="ARBA00022692"/>
    </source>
</evidence>
<sequence>MDDNIGILTPSVDHDRHGQRFALPSLSGSKPRITRTGGDHQTQDQDNAITAATPSRERPSPDSNPRADGDQVADQTPADTEAAVGTRLHISKLRAVTVITNLAGINFLSSMGSGILIAALPRIADDVGLSRSLILWPAAVYALAAGCLLLIFGAVADVVGPKPMWVTGSFLFVVFTVALGLSRTALQVILSRTLLGASISMCLPTAVSVITNTFPRGTWRNLAFAVNGAGHPLGYALGLVLGGIFTDTIGWRWSYYMMAMINVCISTASIWSLPPVLVASCRPWKTRLAHDVDWIGAVIISAALGMLLYVLAMVSSSYKRLDNPENIVMLVASLALLSAFPFWMNHQVKRDRPALIPNRVWRNWSFTSVCVAVFFSWASFNGIEYFTTLYFQEVEGLSAMQSSLRFIPHAVMGAAVNVLTGYLISRVSVRTLIVVSAAITMVAAPLMATIEVASNYWFAPFWALVLSPVNPDVLFTVSNLVISREFPPELQSLAGGVFGEVSQFGNSVGLAITAAIAASVTEHSGGTRDDVDALMEGYRGAFWTIFASCATVTVVAWFGLKRGGIVGKKDD</sequence>
<feature type="transmembrane region" description="Helical" evidence="6">
    <location>
        <begin position="222"/>
        <end position="241"/>
    </location>
</feature>
<feature type="transmembrane region" description="Helical" evidence="6">
    <location>
        <begin position="164"/>
        <end position="183"/>
    </location>
</feature>
<feature type="transmembrane region" description="Helical" evidence="6">
    <location>
        <begin position="189"/>
        <end position="210"/>
    </location>
</feature>
<feature type="compositionally biased region" description="Polar residues" evidence="5">
    <location>
        <begin position="44"/>
        <end position="53"/>
    </location>
</feature>
<dbReference type="GO" id="GO:0022857">
    <property type="term" value="F:transmembrane transporter activity"/>
    <property type="evidence" value="ECO:0007669"/>
    <property type="project" value="InterPro"/>
</dbReference>
<dbReference type="HOGENOM" id="CLU_000960_27_5_1"/>
<dbReference type="OrthoDB" id="2130629at2759"/>
<name>A0A086T135_HAPC1</name>
<dbReference type="PANTHER" id="PTHR42718">
    <property type="entry name" value="MAJOR FACILITATOR SUPERFAMILY MULTIDRUG TRANSPORTER MFSC"/>
    <property type="match status" value="1"/>
</dbReference>
<reference evidence="9" key="1">
    <citation type="journal article" date="2014" name="Genome Announc.">
        <title>Genome sequence and annotation of Acremonium chrysogenum, producer of the beta-lactam antibiotic cephalosporin C.</title>
        <authorList>
            <person name="Terfehr D."/>
            <person name="Dahlmann T.A."/>
            <person name="Specht T."/>
            <person name="Zadra I."/>
            <person name="Kuernsteiner H."/>
            <person name="Kueck U."/>
        </authorList>
    </citation>
    <scope>NUCLEOTIDE SEQUENCE [LARGE SCALE GENOMIC DNA]</scope>
    <source>
        <strain evidence="9">ATCC 11550 / CBS 779.69 / DSM 880 / IAM 14645 / JCM 23072 / IMI 49137</strain>
    </source>
</reference>
<comment type="caution">
    <text evidence="8">The sequence shown here is derived from an EMBL/GenBank/DDBJ whole genome shotgun (WGS) entry which is preliminary data.</text>
</comment>
<dbReference type="Gene3D" id="1.20.1250.20">
    <property type="entry name" value="MFS general substrate transporter like domains"/>
    <property type="match status" value="2"/>
</dbReference>
<dbReference type="Pfam" id="PF07690">
    <property type="entry name" value="MFS_1"/>
    <property type="match status" value="1"/>
</dbReference>
<feature type="transmembrane region" description="Helical" evidence="6">
    <location>
        <begin position="294"/>
        <end position="315"/>
    </location>
</feature>
<dbReference type="EMBL" id="JPKY01000078">
    <property type="protein sequence ID" value="KFH43067.1"/>
    <property type="molecule type" value="Genomic_DNA"/>
</dbReference>
<keyword evidence="3 6" id="KW-1133">Transmembrane helix</keyword>
<evidence type="ECO:0000256" key="6">
    <source>
        <dbReference type="SAM" id="Phobius"/>
    </source>
</evidence>
<feature type="compositionally biased region" description="Basic and acidic residues" evidence="5">
    <location>
        <begin position="55"/>
        <end position="69"/>
    </location>
</feature>
<evidence type="ECO:0000259" key="7">
    <source>
        <dbReference type="PROSITE" id="PS50850"/>
    </source>
</evidence>
<feature type="transmembrane region" description="Helical" evidence="6">
    <location>
        <begin position="431"/>
        <end position="450"/>
    </location>
</feature>
<feature type="domain" description="Major facilitator superfamily (MFS) profile" evidence="7">
    <location>
        <begin position="98"/>
        <end position="564"/>
    </location>
</feature>
<feature type="transmembrane region" description="Helical" evidence="6">
    <location>
        <begin position="133"/>
        <end position="152"/>
    </location>
</feature>
<protein>
    <submittedName>
        <fullName evidence="8">Drug resistance protein-like protein</fullName>
    </submittedName>
</protein>
<dbReference type="CDD" id="cd17476">
    <property type="entry name" value="MFS_Amf1_MDR_like"/>
    <property type="match status" value="1"/>
</dbReference>
<keyword evidence="2 6" id="KW-0812">Transmembrane</keyword>
<evidence type="ECO:0000313" key="8">
    <source>
        <dbReference type="EMBL" id="KFH43067.1"/>
    </source>
</evidence>
<keyword evidence="4 6" id="KW-0472">Membrane</keyword>
<accession>A0A086T135</accession>
<dbReference type="Proteomes" id="UP000029964">
    <property type="component" value="Unassembled WGS sequence"/>
</dbReference>
<feature type="transmembrane region" description="Helical" evidence="6">
    <location>
        <begin position="364"/>
        <end position="386"/>
    </location>
</feature>
<feature type="transmembrane region" description="Helical" evidence="6">
    <location>
        <begin position="253"/>
        <end position="273"/>
    </location>
</feature>
<keyword evidence="9" id="KW-1185">Reference proteome</keyword>
<dbReference type="InterPro" id="IPR011701">
    <property type="entry name" value="MFS"/>
</dbReference>
<comment type="subcellular location">
    <subcellularLocation>
        <location evidence="1">Membrane</location>
        <topology evidence="1">Multi-pass membrane protein</topology>
    </subcellularLocation>
</comment>
<feature type="transmembrane region" description="Helical" evidence="6">
    <location>
        <begin position="327"/>
        <end position="344"/>
    </location>
</feature>
<dbReference type="InterPro" id="IPR036259">
    <property type="entry name" value="MFS_trans_sf"/>
</dbReference>
<dbReference type="SUPFAM" id="SSF103473">
    <property type="entry name" value="MFS general substrate transporter"/>
    <property type="match status" value="1"/>
</dbReference>
<dbReference type="PROSITE" id="PS50850">
    <property type="entry name" value="MFS"/>
    <property type="match status" value="1"/>
</dbReference>
<feature type="transmembrane region" description="Helical" evidence="6">
    <location>
        <begin position="406"/>
        <end position="424"/>
    </location>
</feature>
<feature type="region of interest" description="Disordered" evidence="5">
    <location>
        <begin position="1"/>
        <end position="80"/>
    </location>
</feature>
<proteinExistence type="predicted"/>
<dbReference type="AlphaFoldDB" id="A0A086T135"/>
<organism evidence="8 9">
    <name type="scientific">Hapsidospora chrysogenum (strain ATCC 11550 / CBS 779.69 / DSM 880 / IAM 14645 / JCM 23072 / IMI 49137)</name>
    <name type="common">Acremonium chrysogenum</name>
    <dbReference type="NCBI Taxonomy" id="857340"/>
    <lineage>
        <taxon>Eukaryota</taxon>
        <taxon>Fungi</taxon>
        <taxon>Dikarya</taxon>
        <taxon>Ascomycota</taxon>
        <taxon>Pezizomycotina</taxon>
        <taxon>Sordariomycetes</taxon>
        <taxon>Hypocreomycetidae</taxon>
        <taxon>Hypocreales</taxon>
        <taxon>Bionectriaceae</taxon>
        <taxon>Hapsidospora</taxon>
    </lineage>
</organism>
<evidence type="ECO:0000256" key="1">
    <source>
        <dbReference type="ARBA" id="ARBA00004141"/>
    </source>
</evidence>
<evidence type="ECO:0000256" key="4">
    <source>
        <dbReference type="ARBA" id="ARBA00023136"/>
    </source>
</evidence>
<gene>
    <name evidence="8" type="ORF">ACRE_061850</name>
</gene>
<dbReference type="GO" id="GO:0016020">
    <property type="term" value="C:membrane"/>
    <property type="evidence" value="ECO:0007669"/>
    <property type="project" value="UniProtKB-SubCell"/>
</dbReference>
<evidence type="ECO:0000313" key="9">
    <source>
        <dbReference type="Proteomes" id="UP000029964"/>
    </source>
</evidence>
<evidence type="ECO:0000256" key="5">
    <source>
        <dbReference type="SAM" id="MobiDB-lite"/>
    </source>
</evidence>
<feature type="transmembrane region" description="Helical" evidence="6">
    <location>
        <begin position="541"/>
        <end position="560"/>
    </location>
</feature>
<feature type="transmembrane region" description="Helical" evidence="6">
    <location>
        <begin position="95"/>
        <end position="121"/>
    </location>
</feature>
<dbReference type="PANTHER" id="PTHR42718:SF10">
    <property type="entry name" value="TRANSPORTER, PUTATIVE (AFU_ORTHOLOGUE AFUA_8G06760)-RELATED"/>
    <property type="match status" value="1"/>
</dbReference>
<evidence type="ECO:0000256" key="3">
    <source>
        <dbReference type="ARBA" id="ARBA00022989"/>
    </source>
</evidence>
<dbReference type="InterPro" id="IPR020846">
    <property type="entry name" value="MFS_dom"/>
</dbReference>